<feature type="region of interest" description="Disordered" evidence="1">
    <location>
        <begin position="1"/>
        <end position="38"/>
    </location>
</feature>
<accession>A0A1I5KDL6</accession>
<feature type="compositionally biased region" description="Polar residues" evidence="1">
    <location>
        <begin position="23"/>
        <end position="38"/>
    </location>
</feature>
<keyword evidence="2" id="KW-0282">Flagellum</keyword>
<dbReference type="OrthoDB" id="5741693at2"/>
<dbReference type="AlphaFoldDB" id="A0A1I5KDL6"/>
<evidence type="ECO:0000256" key="1">
    <source>
        <dbReference type="SAM" id="MobiDB-lite"/>
    </source>
</evidence>
<dbReference type="Pfam" id="PF03646">
    <property type="entry name" value="FlaG"/>
    <property type="match status" value="1"/>
</dbReference>
<dbReference type="InterPro" id="IPR035924">
    <property type="entry name" value="FlaG-like_sf"/>
</dbReference>
<dbReference type="EMBL" id="FOWP01000002">
    <property type="protein sequence ID" value="SFO83120.1"/>
    <property type="molecule type" value="Genomic_DNA"/>
</dbReference>
<gene>
    <name evidence="2" type="ORF">SAMN05216601_102412</name>
</gene>
<evidence type="ECO:0000313" key="3">
    <source>
        <dbReference type="Proteomes" id="UP000182400"/>
    </source>
</evidence>
<reference evidence="2 3" key="1">
    <citation type="submission" date="2016-10" db="EMBL/GenBank/DDBJ databases">
        <authorList>
            <person name="de Groot N.N."/>
        </authorList>
    </citation>
    <scope>NUCLEOTIDE SEQUENCE [LARGE SCALE GENOMIC DNA]</scope>
    <source>
        <strain evidence="2 3">CCUG 59231</strain>
    </source>
</reference>
<dbReference type="STRING" id="658457.SAMN05216601_102412"/>
<protein>
    <submittedName>
        <fullName evidence="2">Flagellar protein FlaG</fullName>
    </submittedName>
</protein>
<dbReference type="RefSeq" id="WP_074937339.1">
    <property type="nucleotide sequence ID" value="NZ_FOWP01000002.1"/>
</dbReference>
<sequence>MDVSSIKPQVNSTVVRDGGVSNAAETRQKQGLSTVSAVSNPDEQAVARAVIPAQEVSREQVEDAVATIQEFVQSVRRSINFAVDDGSGRVVVKVTDAGSGDVIRQIPSEEALKLAENLSEVRSLLFKAEA</sequence>
<proteinExistence type="predicted"/>
<organism evidence="2 3">
    <name type="scientific">Ectopseudomonas composti</name>
    <dbReference type="NCBI Taxonomy" id="658457"/>
    <lineage>
        <taxon>Bacteria</taxon>
        <taxon>Pseudomonadati</taxon>
        <taxon>Pseudomonadota</taxon>
        <taxon>Gammaproteobacteria</taxon>
        <taxon>Pseudomonadales</taxon>
        <taxon>Pseudomonadaceae</taxon>
        <taxon>Ectopseudomonas</taxon>
    </lineage>
</organism>
<dbReference type="PANTHER" id="PTHR37166">
    <property type="entry name" value="PROTEIN FLAG"/>
    <property type="match status" value="1"/>
</dbReference>
<keyword evidence="2" id="KW-0969">Cilium</keyword>
<dbReference type="InterPro" id="IPR005186">
    <property type="entry name" value="FlaG"/>
</dbReference>
<dbReference type="PANTHER" id="PTHR37166:SF1">
    <property type="entry name" value="PROTEIN FLAG"/>
    <property type="match status" value="1"/>
</dbReference>
<evidence type="ECO:0000313" key="2">
    <source>
        <dbReference type="EMBL" id="SFO83120.1"/>
    </source>
</evidence>
<dbReference type="Proteomes" id="UP000182400">
    <property type="component" value="Unassembled WGS sequence"/>
</dbReference>
<feature type="compositionally biased region" description="Polar residues" evidence="1">
    <location>
        <begin position="1"/>
        <end position="14"/>
    </location>
</feature>
<dbReference type="Gene3D" id="3.30.160.170">
    <property type="entry name" value="FlaG-like"/>
    <property type="match status" value="1"/>
</dbReference>
<keyword evidence="2" id="KW-0966">Cell projection</keyword>
<dbReference type="SUPFAM" id="SSF160214">
    <property type="entry name" value="FlaG-like"/>
    <property type="match status" value="1"/>
</dbReference>
<name>A0A1I5KDL6_9GAMM</name>